<feature type="region of interest" description="Disordered" evidence="3">
    <location>
        <begin position="57"/>
        <end position="88"/>
    </location>
</feature>
<keyword evidence="1" id="KW-0677">Repeat</keyword>
<dbReference type="PANTHER" id="PTHR24104:SF25">
    <property type="entry name" value="PROTEIN LIN-41"/>
    <property type="match status" value="1"/>
</dbReference>
<dbReference type="GO" id="GO:0008270">
    <property type="term" value="F:zinc ion binding"/>
    <property type="evidence" value="ECO:0007669"/>
    <property type="project" value="UniProtKB-KW"/>
</dbReference>
<keyword evidence="4" id="KW-0472">Membrane</keyword>
<accession>A0A818REM7</accession>
<dbReference type="AlphaFoldDB" id="A0A818REM7"/>
<dbReference type="PROSITE" id="PS51125">
    <property type="entry name" value="NHL"/>
    <property type="match status" value="3"/>
</dbReference>
<gene>
    <name evidence="5" type="ORF">KIK155_LOCUS23721</name>
</gene>
<evidence type="ECO:0000313" key="5">
    <source>
        <dbReference type="EMBL" id="CAF3655691.1"/>
    </source>
</evidence>
<dbReference type="SUPFAM" id="SSF141571">
    <property type="entry name" value="Pentapeptide repeat-like"/>
    <property type="match status" value="2"/>
</dbReference>
<dbReference type="CDD" id="cd05819">
    <property type="entry name" value="NHL"/>
    <property type="match status" value="1"/>
</dbReference>
<protein>
    <submittedName>
        <fullName evidence="5">Uncharacterized protein</fullName>
    </submittedName>
</protein>
<dbReference type="Proteomes" id="UP000663865">
    <property type="component" value="Unassembled WGS sequence"/>
</dbReference>
<feature type="transmembrane region" description="Helical" evidence="4">
    <location>
        <begin position="28"/>
        <end position="50"/>
    </location>
</feature>
<dbReference type="Gene3D" id="2.160.20.80">
    <property type="entry name" value="E3 ubiquitin-protein ligase SopA"/>
    <property type="match status" value="2"/>
</dbReference>
<sequence>MISQKKNVQTDGSILATRDKKRGKFRGSLKFVSSLLLPLALGVFTVVITFQQQSAAKQQRDDDREAAEQQRINDRNASQQQRDQEKQEAGLLRIQEKDLDKQRYENGRFDTYIQQMGKLLEKYHGSIKSSGVAATLARVKTLNIFRQLDAHKNIRIIRFLYEAKQLTDTPENRSLDLSTAELSDIDFREASINKKILNNLSLTDVFLSNATFIGITMTHVNFAFTQFNTANFLLAEINNANFSSAGFSNISFVSTSFSNTIFAEATFKNVNFSSKNIRGVNFNRSTLVHVDFSFSVLYDADFSSASLTNVNFSHTQLINAKFPSATLNGVDFSSAELYKPDFSNAHQLTNLNFTSTNLILADFFHANVSNTNFRQSSCVASKFNYASLSYCNFWYSNLKYAVFHEAYLNQVNFSRANLYESDFTGTNITEKELKDALSIEDAALLNGTTAHDENLINEGQADCNISYISGWTLSNGNVTPVISNKSNSNCQFTLQSLSTGATMYQRVNLSDKWDSNFWAHSEAVLSAKMSTGVSIELRGIKENNIVFSMEILINIPANANWTQQGVPLAGGHGSGNGANQLYWPHGIFVDDDQTVVIVDHANNRIIQWKNGHTTNGQIVAGGKGLGNRYNQLDHPTDVLIDEETDSLIICDRGNKRVVRWSRCSGTTQGEILIDNIDCFGIAMDEQRYLYVSDVGNREVRRYQLGEKNGTLVACFGIAMDEQRYLYVSDVGNREVRRYQLGEKNGTLVAGGNGKGTKLNQLYDPYYLFVDRQKNVYVSDNHNHRVMKWTKDAKEGIIVAGKGMGNASTHLSYPNGNHRVMKWTKDAKEGIIVAGEKGMGNASTHLSYPNGLFVDTLGTLYVADSSNNRVMRWTQGDKKQGTVVVGGNGEGAGANQFKIPSGLSFDRYGNLYVADQYNNRVQRFSIE</sequence>
<keyword evidence="4" id="KW-1133">Transmembrane helix</keyword>
<reference evidence="5" key="1">
    <citation type="submission" date="2021-02" db="EMBL/GenBank/DDBJ databases">
        <authorList>
            <person name="Nowell W R."/>
        </authorList>
    </citation>
    <scope>NUCLEOTIDE SEQUENCE</scope>
</reference>
<comment type="caution">
    <text evidence="5">The sequence shown here is derived from an EMBL/GenBank/DDBJ whole genome shotgun (WGS) entry which is preliminary data.</text>
</comment>
<proteinExistence type="predicted"/>
<dbReference type="SUPFAM" id="SSF63829">
    <property type="entry name" value="Calcium-dependent phosphotriesterase"/>
    <property type="match status" value="1"/>
</dbReference>
<feature type="repeat" description="NHL" evidence="2">
    <location>
        <begin position="572"/>
        <end position="611"/>
    </location>
</feature>
<dbReference type="InterPro" id="IPR050952">
    <property type="entry name" value="TRIM-NHL_E3_ligases"/>
</dbReference>
<evidence type="ECO:0000313" key="6">
    <source>
        <dbReference type="Proteomes" id="UP000663865"/>
    </source>
</evidence>
<dbReference type="InterPro" id="IPR001646">
    <property type="entry name" value="5peptide_repeat"/>
</dbReference>
<evidence type="ECO:0000256" key="2">
    <source>
        <dbReference type="PROSITE-ProRule" id="PRU00504"/>
    </source>
</evidence>
<dbReference type="Gene3D" id="2.120.10.30">
    <property type="entry name" value="TolB, C-terminal domain"/>
    <property type="match status" value="2"/>
</dbReference>
<dbReference type="PANTHER" id="PTHR24104">
    <property type="entry name" value="E3 UBIQUITIN-PROTEIN LIGASE NHLRC1-RELATED"/>
    <property type="match status" value="1"/>
</dbReference>
<dbReference type="InterPro" id="IPR011042">
    <property type="entry name" value="6-blade_b-propeller_TolB-like"/>
</dbReference>
<dbReference type="Pfam" id="PF01436">
    <property type="entry name" value="NHL"/>
    <property type="match status" value="2"/>
</dbReference>
<feature type="repeat" description="NHL" evidence="2">
    <location>
        <begin position="890"/>
        <end position="926"/>
    </location>
</feature>
<dbReference type="InterPro" id="IPR001258">
    <property type="entry name" value="NHL_repeat"/>
</dbReference>
<dbReference type="SUPFAM" id="SSF101898">
    <property type="entry name" value="NHL repeat"/>
    <property type="match status" value="1"/>
</dbReference>
<feature type="compositionally biased region" description="Basic and acidic residues" evidence="3">
    <location>
        <begin position="58"/>
        <end position="74"/>
    </location>
</feature>
<evidence type="ECO:0000256" key="3">
    <source>
        <dbReference type="SAM" id="MobiDB-lite"/>
    </source>
</evidence>
<keyword evidence="4" id="KW-0812">Transmembrane</keyword>
<name>A0A818REM7_9BILA</name>
<dbReference type="Pfam" id="PF00805">
    <property type="entry name" value="Pentapeptide"/>
    <property type="match status" value="3"/>
</dbReference>
<feature type="repeat" description="NHL" evidence="2">
    <location>
        <begin position="844"/>
        <end position="875"/>
    </location>
</feature>
<dbReference type="EMBL" id="CAJNYV010004235">
    <property type="protein sequence ID" value="CAF3655691.1"/>
    <property type="molecule type" value="Genomic_DNA"/>
</dbReference>
<organism evidence="5 6">
    <name type="scientific">Rotaria socialis</name>
    <dbReference type="NCBI Taxonomy" id="392032"/>
    <lineage>
        <taxon>Eukaryota</taxon>
        <taxon>Metazoa</taxon>
        <taxon>Spiralia</taxon>
        <taxon>Gnathifera</taxon>
        <taxon>Rotifera</taxon>
        <taxon>Eurotatoria</taxon>
        <taxon>Bdelloidea</taxon>
        <taxon>Philodinida</taxon>
        <taxon>Philodinidae</taxon>
        <taxon>Rotaria</taxon>
    </lineage>
</organism>
<evidence type="ECO:0000256" key="1">
    <source>
        <dbReference type="ARBA" id="ARBA00022737"/>
    </source>
</evidence>
<evidence type="ECO:0000256" key="4">
    <source>
        <dbReference type="SAM" id="Phobius"/>
    </source>
</evidence>